<evidence type="ECO:0000256" key="3">
    <source>
        <dbReference type="ARBA" id="ARBA00022723"/>
    </source>
</evidence>
<evidence type="ECO:0000256" key="1">
    <source>
        <dbReference type="ARBA" id="ARBA00001946"/>
    </source>
</evidence>
<feature type="domain" description="Alpha-D-phosphohexomutase alpha/beta/alpha" evidence="7">
    <location>
        <begin position="9"/>
        <end position="106"/>
    </location>
</feature>
<gene>
    <name evidence="9" type="ORF">COV54_02185</name>
</gene>
<accession>A0A2H0NEY5</accession>
<dbReference type="Pfam" id="PF02880">
    <property type="entry name" value="PGM_PMM_III"/>
    <property type="match status" value="1"/>
</dbReference>
<dbReference type="PRINTS" id="PR00509">
    <property type="entry name" value="PGMPMM"/>
</dbReference>
<dbReference type="Pfam" id="PF00408">
    <property type="entry name" value="PGM_PMM_IV"/>
    <property type="match status" value="1"/>
</dbReference>
<dbReference type="Gene3D" id="3.40.120.10">
    <property type="entry name" value="Alpha-D-Glucose-1,6-Bisphosphate, subunit A, domain 3"/>
    <property type="match status" value="2"/>
</dbReference>
<evidence type="ECO:0000259" key="7">
    <source>
        <dbReference type="Pfam" id="PF02879"/>
    </source>
</evidence>
<dbReference type="GO" id="GO:0046872">
    <property type="term" value="F:metal ion binding"/>
    <property type="evidence" value="ECO:0007669"/>
    <property type="project" value="UniProtKB-KW"/>
</dbReference>
<evidence type="ECO:0008006" key="11">
    <source>
        <dbReference type="Google" id="ProtNLM"/>
    </source>
</evidence>
<evidence type="ECO:0000313" key="10">
    <source>
        <dbReference type="Proteomes" id="UP000228867"/>
    </source>
</evidence>
<evidence type="ECO:0000259" key="8">
    <source>
        <dbReference type="Pfam" id="PF02880"/>
    </source>
</evidence>
<dbReference type="InterPro" id="IPR016055">
    <property type="entry name" value="A-D-PHexomutase_a/b/a-I/II/III"/>
</dbReference>
<evidence type="ECO:0000256" key="4">
    <source>
        <dbReference type="ARBA" id="ARBA00022842"/>
    </source>
</evidence>
<evidence type="ECO:0000259" key="6">
    <source>
        <dbReference type="Pfam" id="PF00408"/>
    </source>
</evidence>
<dbReference type="InterPro" id="IPR005843">
    <property type="entry name" value="A-D-PHexomutase_C"/>
</dbReference>
<keyword evidence="4" id="KW-0460">Magnesium</keyword>
<dbReference type="InterPro" id="IPR005846">
    <property type="entry name" value="A-D-PHexomutase_a/b/a-III"/>
</dbReference>
<dbReference type="InterPro" id="IPR005841">
    <property type="entry name" value="Alpha-D-phosphohexomutase_SF"/>
</dbReference>
<dbReference type="GO" id="GO:0005975">
    <property type="term" value="P:carbohydrate metabolic process"/>
    <property type="evidence" value="ECO:0007669"/>
    <property type="project" value="InterPro"/>
</dbReference>
<comment type="caution">
    <text evidence="9">The sequence shown here is derived from an EMBL/GenBank/DDBJ whole genome shotgun (WGS) entry which is preliminary data.</text>
</comment>
<dbReference type="EMBL" id="PCWR01000049">
    <property type="protein sequence ID" value="PIR06735.1"/>
    <property type="molecule type" value="Genomic_DNA"/>
</dbReference>
<keyword evidence="3" id="KW-0479">Metal-binding</keyword>
<sequence>MNNKYSNLYIKFLQKFIDIKKPIRVVFDCFNGSTGPVLSQLFKTHKFLTNKLINSRPDGRFPGHGPNPLLKGKMRQLKKEVIKSKADLGVAFDADGDRAFFIDNLGRPLPSYLMAYLLFLFLRPPFVVDNLIFESLKSCGFLEQNKRKIFISAVGSYFVKKLMRRKSADFGAEYSGHYYFKISDSGRGILSSSPNKSEFYFDSGILATIKALNAVSRLPYSLADFYDLSPEFYLQEKDIKTINPKESLRILFQKYGPKAKRIKKGDGLTFYFEKAWLNIRPSNTEPILRCVAASQNKKSLKSINE</sequence>
<evidence type="ECO:0000313" key="9">
    <source>
        <dbReference type="EMBL" id="PIR06735.1"/>
    </source>
</evidence>
<dbReference type="AlphaFoldDB" id="A0A2H0NEY5"/>
<comment type="cofactor">
    <cofactor evidence="1">
        <name>Mg(2+)</name>
        <dbReference type="ChEBI" id="CHEBI:18420"/>
    </cofactor>
</comment>
<keyword evidence="5" id="KW-0413">Isomerase</keyword>
<dbReference type="SUPFAM" id="SSF55957">
    <property type="entry name" value="Phosphoglucomutase, C-terminal domain"/>
    <property type="match status" value="1"/>
</dbReference>
<keyword evidence="2" id="KW-0597">Phosphoprotein</keyword>
<dbReference type="InterPro" id="IPR005845">
    <property type="entry name" value="A-D-PHexomutase_a/b/a-II"/>
</dbReference>
<dbReference type="Pfam" id="PF02879">
    <property type="entry name" value="PGM_PMM_II"/>
    <property type="match status" value="1"/>
</dbReference>
<dbReference type="Gene3D" id="3.30.310.50">
    <property type="entry name" value="Alpha-D-phosphohexomutase, C-terminal domain"/>
    <property type="match status" value="1"/>
</dbReference>
<proteinExistence type="predicted"/>
<evidence type="ECO:0000256" key="5">
    <source>
        <dbReference type="ARBA" id="ARBA00023235"/>
    </source>
</evidence>
<organism evidence="9 10">
    <name type="scientific">Candidatus Jorgensenbacteria bacterium CG11_big_fil_rev_8_21_14_0_20_38_23</name>
    <dbReference type="NCBI Taxonomy" id="1974594"/>
    <lineage>
        <taxon>Bacteria</taxon>
        <taxon>Candidatus Joergenseniibacteriota</taxon>
    </lineage>
</organism>
<protein>
    <recommendedName>
        <fullName evidence="11">Alpha-D-phosphohexomutase alpha/beta/alpha domain-containing protein</fullName>
    </recommendedName>
</protein>
<dbReference type="InterPro" id="IPR036900">
    <property type="entry name" value="A-D-PHexomutase_C_sf"/>
</dbReference>
<evidence type="ECO:0000256" key="2">
    <source>
        <dbReference type="ARBA" id="ARBA00022553"/>
    </source>
</evidence>
<name>A0A2H0NEY5_9BACT</name>
<reference evidence="9 10" key="1">
    <citation type="submission" date="2017-09" db="EMBL/GenBank/DDBJ databases">
        <title>Depth-based differentiation of microbial function through sediment-hosted aquifers and enrichment of novel symbionts in the deep terrestrial subsurface.</title>
        <authorList>
            <person name="Probst A.J."/>
            <person name="Ladd B."/>
            <person name="Jarett J.K."/>
            <person name="Geller-Mcgrath D.E."/>
            <person name="Sieber C.M."/>
            <person name="Emerson J.B."/>
            <person name="Anantharaman K."/>
            <person name="Thomas B.C."/>
            <person name="Malmstrom R."/>
            <person name="Stieglmeier M."/>
            <person name="Klingl A."/>
            <person name="Woyke T."/>
            <person name="Ryan C.M."/>
            <person name="Banfield J.F."/>
        </authorList>
    </citation>
    <scope>NUCLEOTIDE SEQUENCE [LARGE SCALE GENOMIC DNA]</scope>
    <source>
        <strain evidence="9">CG11_big_fil_rev_8_21_14_0_20_38_23</strain>
    </source>
</reference>
<dbReference type="PANTHER" id="PTHR43771">
    <property type="entry name" value="PHOSPHOMANNOMUTASE"/>
    <property type="match status" value="1"/>
</dbReference>
<dbReference type="Proteomes" id="UP000228867">
    <property type="component" value="Unassembled WGS sequence"/>
</dbReference>
<dbReference type="PANTHER" id="PTHR43771:SF1">
    <property type="entry name" value="PHOSPHOMANNOMUTASE"/>
    <property type="match status" value="1"/>
</dbReference>
<dbReference type="GO" id="GO:0016868">
    <property type="term" value="F:intramolecular phosphotransferase activity"/>
    <property type="evidence" value="ECO:0007669"/>
    <property type="project" value="InterPro"/>
</dbReference>
<feature type="domain" description="Alpha-D-phosphohexomutase C-terminal" evidence="6">
    <location>
        <begin position="251"/>
        <end position="303"/>
    </location>
</feature>
<feature type="domain" description="Alpha-D-phosphohexomutase alpha/beta/alpha" evidence="8">
    <location>
        <begin position="141"/>
        <end position="227"/>
    </location>
</feature>
<dbReference type="SUPFAM" id="SSF53738">
    <property type="entry name" value="Phosphoglucomutase, first 3 domains"/>
    <property type="match status" value="2"/>
</dbReference>